<comment type="caution">
    <text evidence="2">The sequence shown here is derived from an EMBL/GenBank/DDBJ whole genome shotgun (WGS) entry which is preliminary data.</text>
</comment>
<dbReference type="Pfam" id="PF04314">
    <property type="entry name" value="PCuAC"/>
    <property type="match status" value="1"/>
</dbReference>
<dbReference type="SUPFAM" id="SSF110087">
    <property type="entry name" value="DR1885-like metal-binding protein"/>
    <property type="match status" value="1"/>
</dbReference>
<gene>
    <name evidence="2" type="ORF">GCM10010126_69040</name>
</gene>
<proteinExistence type="predicted"/>
<protein>
    <recommendedName>
        <fullName evidence="4">DUF4352 domain-containing protein</fullName>
    </recommendedName>
</protein>
<dbReference type="InterPro" id="IPR036182">
    <property type="entry name" value="PCuAC_sf"/>
</dbReference>
<dbReference type="InterPro" id="IPR007410">
    <property type="entry name" value="LpqE-like"/>
</dbReference>
<accession>A0AA37F895</accession>
<organism evidence="2 3">
    <name type="scientific">Planomonospora parontospora</name>
    <dbReference type="NCBI Taxonomy" id="58119"/>
    <lineage>
        <taxon>Bacteria</taxon>
        <taxon>Bacillati</taxon>
        <taxon>Actinomycetota</taxon>
        <taxon>Actinomycetes</taxon>
        <taxon>Streptosporangiales</taxon>
        <taxon>Streptosporangiaceae</taxon>
        <taxon>Planomonospora</taxon>
    </lineage>
</organism>
<evidence type="ECO:0008006" key="4">
    <source>
        <dbReference type="Google" id="ProtNLM"/>
    </source>
</evidence>
<feature type="signal peptide" evidence="1">
    <location>
        <begin position="1"/>
        <end position="21"/>
    </location>
</feature>
<dbReference type="Proteomes" id="UP000627984">
    <property type="component" value="Unassembled WGS sequence"/>
</dbReference>
<dbReference type="Gene3D" id="2.60.40.1890">
    <property type="entry name" value="PCu(A)C copper chaperone"/>
    <property type="match status" value="1"/>
</dbReference>
<evidence type="ECO:0000256" key="1">
    <source>
        <dbReference type="SAM" id="SignalP"/>
    </source>
</evidence>
<dbReference type="EMBL" id="BMQD01000049">
    <property type="protein sequence ID" value="GGK99620.1"/>
    <property type="molecule type" value="Genomic_DNA"/>
</dbReference>
<sequence>MRSTIRALCVAVLLLAACACGNEDDFGVSTEEFAPNTGANEIINDMYVRNAFIIGSPEGESLPPGSSLPLYVTLVNQRTEPDRLVSVSASPTFKGFQVRGGGLELPVRQPVGGDVNPQALLTGSTGDLRSGIYLPVSFQFQDAGTVQMQVPVLPPSQWRATYSPWPSPTS</sequence>
<dbReference type="AlphaFoldDB" id="A0AA37F895"/>
<keyword evidence="1" id="KW-0732">Signal</keyword>
<reference evidence="2" key="1">
    <citation type="journal article" date="2014" name="Int. J. Syst. Evol. Microbiol.">
        <title>Complete genome sequence of Corynebacterium casei LMG S-19264T (=DSM 44701T), isolated from a smear-ripened cheese.</title>
        <authorList>
            <consortium name="US DOE Joint Genome Institute (JGI-PGF)"/>
            <person name="Walter F."/>
            <person name="Albersmeier A."/>
            <person name="Kalinowski J."/>
            <person name="Ruckert C."/>
        </authorList>
    </citation>
    <scope>NUCLEOTIDE SEQUENCE</scope>
    <source>
        <strain evidence="2">JCM 3093</strain>
    </source>
</reference>
<evidence type="ECO:0000313" key="2">
    <source>
        <dbReference type="EMBL" id="GGK99620.1"/>
    </source>
</evidence>
<evidence type="ECO:0000313" key="3">
    <source>
        <dbReference type="Proteomes" id="UP000627984"/>
    </source>
</evidence>
<name>A0AA37F895_9ACTN</name>
<reference evidence="2" key="2">
    <citation type="submission" date="2022-09" db="EMBL/GenBank/DDBJ databases">
        <authorList>
            <person name="Sun Q."/>
            <person name="Ohkuma M."/>
        </authorList>
    </citation>
    <scope>NUCLEOTIDE SEQUENCE</scope>
    <source>
        <strain evidence="2">JCM 3093</strain>
    </source>
</reference>
<dbReference type="PROSITE" id="PS51257">
    <property type="entry name" value="PROKAR_LIPOPROTEIN"/>
    <property type="match status" value="1"/>
</dbReference>
<feature type="chain" id="PRO_5041394594" description="DUF4352 domain-containing protein" evidence="1">
    <location>
        <begin position="22"/>
        <end position="170"/>
    </location>
</feature>